<feature type="transmembrane region" description="Helical" evidence="1">
    <location>
        <begin position="12"/>
        <end position="31"/>
    </location>
</feature>
<keyword evidence="1" id="KW-0472">Membrane</keyword>
<dbReference type="AlphaFoldDB" id="A0A6C0GHC2"/>
<feature type="transmembrane region" description="Helical" evidence="1">
    <location>
        <begin position="75"/>
        <end position="94"/>
    </location>
</feature>
<proteinExistence type="predicted"/>
<evidence type="ECO:0000256" key="1">
    <source>
        <dbReference type="SAM" id="Phobius"/>
    </source>
</evidence>
<name>A0A6C0GHC2_9BACT</name>
<accession>A0A6C0GHC2</accession>
<dbReference type="Proteomes" id="UP000480178">
    <property type="component" value="Chromosome"/>
</dbReference>
<reference evidence="2 3" key="1">
    <citation type="submission" date="2020-01" db="EMBL/GenBank/DDBJ databases">
        <authorList>
            <person name="Kim M.K."/>
        </authorList>
    </citation>
    <scope>NUCLEOTIDE SEQUENCE [LARGE SCALE GENOMIC DNA]</scope>
    <source>
        <strain evidence="2 3">172606-1</strain>
    </source>
</reference>
<feature type="transmembrane region" description="Helical" evidence="1">
    <location>
        <begin position="43"/>
        <end position="63"/>
    </location>
</feature>
<keyword evidence="3" id="KW-1185">Reference proteome</keyword>
<protein>
    <submittedName>
        <fullName evidence="2">Uncharacterized protein</fullName>
    </submittedName>
</protein>
<dbReference type="EMBL" id="CP048222">
    <property type="protein sequence ID" value="QHT67461.1"/>
    <property type="molecule type" value="Genomic_DNA"/>
</dbReference>
<feature type="transmembrane region" description="Helical" evidence="1">
    <location>
        <begin position="100"/>
        <end position="119"/>
    </location>
</feature>
<dbReference type="KEGG" id="rhoz:GXP67_12895"/>
<gene>
    <name evidence="2" type="ORF">GXP67_12895</name>
</gene>
<evidence type="ECO:0000313" key="2">
    <source>
        <dbReference type="EMBL" id="QHT67461.1"/>
    </source>
</evidence>
<keyword evidence="1" id="KW-0812">Transmembrane</keyword>
<evidence type="ECO:0000313" key="3">
    <source>
        <dbReference type="Proteomes" id="UP000480178"/>
    </source>
</evidence>
<dbReference type="RefSeq" id="WP_162443490.1">
    <property type="nucleotide sequence ID" value="NZ_CP048222.1"/>
</dbReference>
<organism evidence="2 3">
    <name type="scientific">Rhodocytophaga rosea</name>
    <dbReference type="NCBI Taxonomy" id="2704465"/>
    <lineage>
        <taxon>Bacteria</taxon>
        <taxon>Pseudomonadati</taxon>
        <taxon>Bacteroidota</taxon>
        <taxon>Cytophagia</taxon>
        <taxon>Cytophagales</taxon>
        <taxon>Rhodocytophagaceae</taxon>
        <taxon>Rhodocytophaga</taxon>
    </lineage>
</organism>
<keyword evidence="1" id="KW-1133">Transmembrane helix</keyword>
<sequence length="126" mass="14321">MSKMTLPPKRLFLIDSLGGLLSAFLLGVVLARFENMVGMPQNVLYLLSFIACVYAVFSFINHWQMKGNWRLYMKVLASANGLYCCLTIALVIYYRQQLTTLGLTYFLLEVVIIILLAYLELKIASL</sequence>